<dbReference type="GO" id="GO:0009228">
    <property type="term" value="P:thiamine biosynthetic process"/>
    <property type="evidence" value="ECO:0007669"/>
    <property type="project" value="UniProtKB-KW"/>
</dbReference>
<evidence type="ECO:0000259" key="3">
    <source>
        <dbReference type="Pfam" id="PF02581"/>
    </source>
</evidence>
<dbReference type="InterPro" id="IPR013785">
    <property type="entry name" value="Aldolase_TIM"/>
</dbReference>
<dbReference type="InterPro" id="IPR022998">
    <property type="entry name" value="ThiamineP_synth_TenI"/>
</dbReference>
<dbReference type="EMBL" id="AP014946">
    <property type="protein sequence ID" value="BAT60046.1"/>
    <property type="molecule type" value="Genomic_DNA"/>
</dbReference>
<name>A0A0S3PVY6_9BRAD</name>
<protein>
    <submittedName>
        <fullName evidence="4">Thiamine-phosphate pyrophosphorylase</fullName>
    </submittedName>
</protein>
<evidence type="ECO:0000256" key="1">
    <source>
        <dbReference type="ARBA" id="ARBA00004948"/>
    </source>
</evidence>
<dbReference type="GO" id="GO:0004789">
    <property type="term" value="F:thiamine-phosphate diphosphorylase activity"/>
    <property type="evidence" value="ECO:0007669"/>
    <property type="project" value="TreeGrafter"/>
</dbReference>
<dbReference type="Pfam" id="PF02581">
    <property type="entry name" value="TMP-TENI"/>
    <property type="match status" value="1"/>
</dbReference>
<accession>A0A0S3PVY6</accession>
<dbReference type="SUPFAM" id="SSF51391">
    <property type="entry name" value="Thiamin phosphate synthase"/>
    <property type="match status" value="1"/>
</dbReference>
<dbReference type="Gene3D" id="3.20.20.70">
    <property type="entry name" value="Aldolase class I"/>
    <property type="match status" value="1"/>
</dbReference>
<proteinExistence type="predicted"/>
<dbReference type="PANTHER" id="PTHR20857:SF15">
    <property type="entry name" value="THIAMINE-PHOSPHATE SYNTHASE"/>
    <property type="match status" value="1"/>
</dbReference>
<organism evidence="4 5">
    <name type="scientific">Variibacter gotjawalensis</name>
    <dbReference type="NCBI Taxonomy" id="1333996"/>
    <lineage>
        <taxon>Bacteria</taxon>
        <taxon>Pseudomonadati</taxon>
        <taxon>Pseudomonadota</taxon>
        <taxon>Alphaproteobacteria</taxon>
        <taxon>Hyphomicrobiales</taxon>
        <taxon>Nitrobacteraceae</taxon>
        <taxon>Variibacter</taxon>
    </lineage>
</organism>
<sequence length="220" mass="22514">MASRNADVRPAPRLYLVTPTVEDAAAFTRPLEAALKAGDVAAVLLRVSGADERADTNIVKALAGIVQAAGVALLVDGKPLVAQRGGADGAHLPSYDEFAAAQQSLQPARIAGVGGLASRDEAMRAAEDGADYVMFGEPDLNGEVPALDASCERVAWWSEVFEVPCVAYAPNAEAVAPLAAAGPEFIALGPFIWDHADGPAAAIRDAATVIAAATPAMESV</sequence>
<dbReference type="RefSeq" id="WP_096355939.1">
    <property type="nucleotide sequence ID" value="NZ_AP014946.1"/>
</dbReference>
<gene>
    <name evidence="4" type="ORF">GJW-30_1_02581</name>
</gene>
<dbReference type="AlphaFoldDB" id="A0A0S3PVY6"/>
<dbReference type="OrthoDB" id="7159061at2"/>
<dbReference type="InterPro" id="IPR036206">
    <property type="entry name" value="ThiamineP_synth_sf"/>
</dbReference>
<dbReference type="PANTHER" id="PTHR20857">
    <property type="entry name" value="THIAMINE-PHOSPHATE PYROPHOSPHORYLASE"/>
    <property type="match status" value="1"/>
</dbReference>
<dbReference type="KEGG" id="vgo:GJW-30_1_02581"/>
<reference evidence="4 5" key="1">
    <citation type="submission" date="2015-08" db="EMBL/GenBank/DDBJ databases">
        <title>Investigation of the bacterial diversity of lava forest soil.</title>
        <authorList>
            <person name="Lee J.S."/>
        </authorList>
    </citation>
    <scope>NUCLEOTIDE SEQUENCE [LARGE SCALE GENOMIC DNA]</scope>
    <source>
        <strain evidence="4 5">GJW-30</strain>
    </source>
</reference>
<evidence type="ECO:0000313" key="4">
    <source>
        <dbReference type="EMBL" id="BAT60046.1"/>
    </source>
</evidence>
<evidence type="ECO:0000313" key="5">
    <source>
        <dbReference type="Proteomes" id="UP000236884"/>
    </source>
</evidence>
<dbReference type="GO" id="GO:0005737">
    <property type="term" value="C:cytoplasm"/>
    <property type="evidence" value="ECO:0007669"/>
    <property type="project" value="TreeGrafter"/>
</dbReference>
<comment type="pathway">
    <text evidence="1">Cofactor biosynthesis; thiamine diphosphate biosynthesis.</text>
</comment>
<evidence type="ECO:0000256" key="2">
    <source>
        <dbReference type="ARBA" id="ARBA00022977"/>
    </source>
</evidence>
<keyword evidence="2" id="KW-0784">Thiamine biosynthesis</keyword>
<dbReference type="Proteomes" id="UP000236884">
    <property type="component" value="Chromosome"/>
</dbReference>
<keyword evidence="5" id="KW-1185">Reference proteome</keyword>
<dbReference type="CDD" id="cd00564">
    <property type="entry name" value="TMP_TenI"/>
    <property type="match status" value="1"/>
</dbReference>
<feature type="domain" description="Thiamine phosphate synthase/TenI" evidence="3">
    <location>
        <begin position="14"/>
        <end position="188"/>
    </location>
</feature>